<reference evidence="4 5" key="2">
    <citation type="journal article" date="2019" name="G3 (Bethesda)">
        <title>Hybrid Assembly of the Genome of the Entomopathogenic Nematode Steinernema carpocapsae Identifies the X-Chromosome.</title>
        <authorList>
            <person name="Serra L."/>
            <person name="Macchietto M."/>
            <person name="Macias-Munoz A."/>
            <person name="McGill C.J."/>
            <person name="Rodriguez I.M."/>
            <person name="Rodriguez B."/>
            <person name="Murad R."/>
            <person name="Mortazavi A."/>
        </authorList>
    </citation>
    <scope>NUCLEOTIDE SEQUENCE [LARGE SCALE GENOMIC DNA]</scope>
    <source>
        <strain evidence="4 5">ALL</strain>
    </source>
</reference>
<sequence>MKTLTFLCLLCVIATLGYAGCGTATICNFGCCPFPFATCCKGWKACCPHGMTCDGIAKKCFNTEKFEAVDMFFA</sequence>
<keyword evidence="2" id="KW-0732">Signal</keyword>
<feature type="chain" id="PRO_5020648643" description="Granulins domain-containing protein" evidence="2">
    <location>
        <begin position="20"/>
        <end position="74"/>
    </location>
</feature>
<evidence type="ECO:0000313" key="4">
    <source>
        <dbReference type="EMBL" id="TKR96278.1"/>
    </source>
</evidence>
<dbReference type="EMBL" id="AZBU02000002">
    <property type="protein sequence ID" value="TKR96278.1"/>
    <property type="molecule type" value="Genomic_DNA"/>
</dbReference>
<dbReference type="Pfam" id="PF00396">
    <property type="entry name" value="Granulin"/>
    <property type="match status" value="1"/>
</dbReference>
<accession>A0A4U5PI74</accession>
<keyword evidence="1" id="KW-1015">Disulfide bond</keyword>
<gene>
    <name evidence="4" type="ORF">L596_010323</name>
</gene>
<dbReference type="InterPro" id="IPR000118">
    <property type="entry name" value="Granulin"/>
</dbReference>
<keyword evidence="5" id="KW-1185">Reference proteome</keyword>
<protein>
    <recommendedName>
        <fullName evidence="3">Granulins domain-containing protein</fullName>
    </recommendedName>
</protein>
<feature type="domain" description="Granulins" evidence="3">
    <location>
        <begin position="21"/>
        <end position="60"/>
    </location>
</feature>
<dbReference type="InterPro" id="IPR037277">
    <property type="entry name" value="Granulin_sf"/>
</dbReference>
<evidence type="ECO:0000256" key="2">
    <source>
        <dbReference type="SAM" id="SignalP"/>
    </source>
</evidence>
<dbReference type="AlphaFoldDB" id="A0A4U5PI74"/>
<evidence type="ECO:0000259" key="3">
    <source>
        <dbReference type="SMART" id="SM00277"/>
    </source>
</evidence>
<dbReference type="Proteomes" id="UP000298663">
    <property type="component" value="Unassembled WGS sequence"/>
</dbReference>
<proteinExistence type="predicted"/>
<evidence type="ECO:0000256" key="1">
    <source>
        <dbReference type="ARBA" id="ARBA00023157"/>
    </source>
</evidence>
<evidence type="ECO:0000313" key="5">
    <source>
        <dbReference type="Proteomes" id="UP000298663"/>
    </source>
</evidence>
<organism evidence="4 5">
    <name type="scientific">Steinernema carpocapsae</name>
    <name type="common">Entomopathogenic nematode</name>
    <dbReference type="NCBI Taxonomy" id="34508"/>
    <lineage>
        <taxon>Eukaryota</taxon>
        <taxon>Metazoa</taxon>
        <taxon>Ecdysozoa</taxon>
        <taxon>Nematoda</taxon>
        <taxon>Chromadorea</taxon>
        <taxon>Rhabditida</taxon>
        <taxon>Tylenchina</taxon>
        <taxon>Panagrolaimomorpha</taxon>
        <taxon>Strongyloidoidea</taxon>
        <taxon>Steinernematidae</taxon>
        <taxon>Steinernema</taxon>
    </lineage>
</organism>
<feature type="signal peptide" evidence="2">
    <location>
        <begin position="1"/>
        <end position="19"/>
    </location>
</feature>
<dbReference type="SMART" id="SM00277">
    <property type="entry name" value="GRAN"/>
    <property type="match status" value="1"/>
</dbReference>
<dbReference type="Gene3D" id="2.10.25.160">
    <property type="entry name" value="Granulin"/>
    <property type="match status" value="1"/>
</dbReference>
<reference evidence="4 5" key="1">
    <citation type="journal article" date="2015" name="Genome Biol.">
        <title>Comparative genomics of Steinernema reveals deeply conserved gene regulatory networks.</title>
        <authorList>
            <person name="Dillman A.R."/>
            <person name="Macchietto M."/>
            <person name="Porter C.F."/>
            <person name="Rogers A."/>
            <person name="Williams B."/>
            <person name="Antoshechkin I."/>
            <person name="Lee M.M."/>
            <person name="Goodwin Z."/>
            <person name="Lu X."/>
            <person name="Lewis E.E."/>
            <person name="Goodrich-Blair H."/>
            <person name="Stock S.P."/>
            <person name="Adams B.J."/>
            <person name="Sternberg P.W."/>
            <person name="Mortazavi A."/>
        </authorList>
    </citation>
    <scope>NUCLEOTIDE SEQUENCE [LARGE SCALE GENOMIC DNA]</scope>
    <source>
        <strain evidence="4 5">ALL</strain>
    </source>
</reference>
<name>A0A4U5PI74_STECR</name>
<comment type="caution">
    <text evidence="4">The sequence shown here is derived from an EMBL/GenBank/DDBJ whole genome shotgun (WGS) entry which is preliminary data.</text>
</comment>